<comment type="caution">
    <text evidence="1">The sequence shown here is derived from an EMBL/GenBank/DDBJ whole genome shotgun (WGS) entry which is preliminary data.</text>
</comment>
<dbReference type="AlphaFoldDB" id="A0A0A1ZDJ1"/>
<protein>
    <recommendedName>
        <fullName evidence="3">Protein family PM-15</fullName>
    </recommendedName>
</protein>
<dbReference type="eggNOG" id="ENOG5030URS">
    <property type="taxonomic scope" value="Bacteria"/>
</dbReference>
<reference evidence="2" key="1">
    <citation type="journal article" date="2014" name="Sci. Data">
        <title>Genomes of diverse isolates of the marine cyanobacterium Prochlorococcus.</title>
        <authorList>
            <person name="Biller S."/>
            <person name="Berube P."/>
            <person name="Thompson J."/>
            <person name="Kelly L."/>
            <person name="Roggensack S."/>
            <person name="Awad L."/>
            <person name="Roache-Johnson K."/>
            <person name="Ding H."/>
            <person name="Giovannoni S.J."/>
            <person name="Moore L.R."/>
            <person name="Chisholm S.W."/>
        </authorList>
    </citation>
    <scope>NUCLEOTIDE SEQUENCE [LARGE SCALE GENOMIC DNA]</scope>
    <source>
        <strain evidence="2">GP2</strain>
    </source>
</reference>
<name>A0A0A1ZDJ1_PROMR</name>
<gene>
    <name evidence="1" type="ORF">EU91_1338</name>
</gene>
<dbReference type="RefSeq" id="WP_011818732.1">
    <property type="nucleotide sequence ID" value="NZ_CP138934.1"/>
</dbReference>
<evidence type="ECO:0000313" key="2">
    <source>
        <dbReference type="Proteomes" id="UP000030598"/>
    </source>
</evidence>
<evidence type="ECO:0000313" key="1">
    <source>
        <dbReference type="EMBL" id="KGF86576.1"/>
    </source>
</evidence>
<dbReference type="OrthoDB" id="542170at2"/>
<sequence>MNLGLLFLKVNTLGVITLSELDWITNHQSEFSRLDMALVIKIGRLMDSGVVEIDNRLPV</sequence>
<accession>A0A0A1ZDJ1</accession>
<organism evidence="1 2">
    <name type="scientific">Prochlorococcus marinus str. GP2</name>
    <dbReference type="NCBI Taxonomy" id="59925"/>
    <lineage>
        <taxon>Bacteria</taxon>
        <taxon>Bacillati</taxon>
        <taxon>Cyanobacteriota</taxon>
        <taxon>Cyanophyceae</taxon>
        <taxon>Synechococcales</taxon>
        <taxon>Prochlorococcaceae</taxon>
        <taxon>Prochlorococcus</taxon>
    </lineage>
</organism>
<dbReference type="EMBL" id="JNAH01000007">
    <property type="protein sequence ID" value="KGF86576.1"/>
    <property type="molecule type" value="Genomic_DNA"/>
</dbReference>
<proteinExistence type="predicted"/>
<dbReference type="Proteomes" id="UP000030598">
    <property type="component" value="Unassembled WGS sequence"/>
</dbReference>
<evidence type="ECO:0008006" key="3">
    <source>
        <dbReference type="Google" id="ProtNLM"/>
    </source>
</evidence>
<dbReference type="STRING" id="59925.EU91_1338"/>